<evidence type="ECO:0000313" key="2">
    <source>
        <dbReference type="EMBL" id="SQB26851.1"/>
    </source>
</evidence>
<evidence type="ECO:0000313" key="4">
    <source>
        <dbReference type="Proteomes" id="UP000251670"/>
    </source>
</evidence>
<dbReference type="STRING" id="445960.SAMN05421542_0989"/>
<dbReference type="EMBL" id="UAWB01000002">
    <property type="protein sequence ID" value="SQB26851.1"/>
    <property type="molecule type" value="Genomic_DNA"/>
</dbReference>
<evidence type="ECO:0008006" key="5">
    <source>
        <dbReference type="Google" id="ProtNLM"/>
    </source>
</evidence>
<dbReference type="Gene3D" id="3.10.450.50">
    <property type="match status" value="1"/>
</dbReference>
<evidence type="ECO:0000313" key="3">
    <source>
        <dbReference type="Proteomes" id="UP000199426"/>
    </source>
</evidence>
<gene>
    <name evidence="2" type="ORF">NCTC13492_00529</name>
    <name evidence="1" type="ORF">SAMN05421542_0989</name>
</gene>
<evidence type="ECO:0000313" key="1">
    <source>
        <dbReference type="EMBL" id="SDI36869.1"/>
    </source>
</evidence>
<reference evidence="1 3" key="1">
    <citation type="submission" date="2016-10" db="EMBL/GenBank/DDBJ databases">
        <authorList>
            <person name="Varghese N."/>
            <person name="Submissions S."/>
        </authorList>
    </citation>
    <scope>NUCLEOTIDE SEQUENCE [LARGE SCALE GENOMIC DNA]</scope>
    <source>
        <strain evidence="1 3">DSM 19299</strain>
    </source>
</reference>
<dbReference type="Proteomes" id="UP000199426">
    <property type="component" value="Unassembled WGS sequence"/>
</dbReference>
<protein>
    <recommendedName>
        <fullName evidence="5">DUF3828 domain-containing protein</fullName>
    </recommendedName>
</protein>
<organism evidence="2 4">
    <name type="scientific">Chryseobacterium jejuense</name>
    <dbReference type="NCBI Taxonomy" id="445960"/>
    <lineage>
        <taxon>Bacteria</taxon>
        <taxon>Pseudomonadati</taxon>
        <taxon>Bacteroidota</taxon>
        <taxon>Flavobacteriia</taxon>
        <taxon>Flavobacteriales</taxon>
        <taxon>Weeksellaceae</taxon>
        <taxon>Chryseobacterium group</taxon>
        <taxon>Chryseobacterium</taxon>
    </lineage>
</organism>
<proteinExistence type="predicted"/>
<accession>A0A2X2VMF7</accession>
<keyword evidence="3" id="KW-1185">Reference proteome</keyword>
<dbReference type="AlphaFoldDB" id="A0A2X2VMF7"/>
<reference evidence="2 4" key="2">
    <citation type="submission" date="2018-06" db="EMBL/GenBank/DDBJ databases">
        <authorList>
            <consortium name="Pathogen Informatics"/>
            <person name="Doyle S."/>
        </authorList>
    </citation>
    <scope>NUCLEOTIDE SEQUENCE [LARGE SCALE GENOMIC DNA]</scope>
    <source>
        <strain evidence="2 4">NCTC13492</strain>
    </source>
</reference>
<sequence>MLRKTVLLSASCLLFIHCKKEDTPKTPIVQDTITLENSKPVTSKLQDYSPAETVESFIKWYRDNEDNLSHFNTIKGGPQAENETPANYAIDFDQVDKEISFLKSSKLLSEKFLATYRQNYMEGDEYFKKNPANDGPPHGFDYDYFFKTQDDYQSDLNHIEAIKFTVKPVNSQLSYVEFHLKNCGMTYKYTLVKNNGNQWLIDSIENISR</sequence>
<dbReference type="RefSeq" id="WP_089734081.1">
    <property type="nucleotide sequence ID" value="NZ_FNEG01000001.1"/>
</dbReference>
<dbReference type="OrthoDB" id="648623at2"/>
<dbReference type="EMBL" id="FNEG01000001">
    <property type="protein sequence ID" value="SDI36869.1"/>
    <property type="molecule type" value="Genomic_DNA"/>
</dbReference>
<dbReference type="Proteomes" id="UP000251670">
    <property type="component" value="Unassembled WGS sequence"/>
</dbReference>
<name>A0A2X2VMF7_CHRJE</name>